<keyword evidence="9" id="KW-1185">Reference proteome</keyword>
<accession>A0A9W7LDE3</accession>
<evidence type="ECO:0000256" key="2">
    <source>
        <dbReference type="ARBA" id="ARBA00022630"/>
    </source>
</evidence>
<reference evidence="9" key="1">
    <citation type="journal article" date="2023" name="Commun. Biol.">
        <title>Genome analysis of Parmales, the sister group of diatoms, reveals the evolutionary specialization of diatoms from phago-mixotrophs to photoautotrophs.</title>
        <authorList>
            <person name="Ban H."/>
            <person name="Sato S."/>
            <person name="Yoshikawa S."/>
            <person name="Yamada K."/>
            <person name="Nakamura Y."/>
            <person name="Ichinomiya M."/>
            <person name="Sato N."/>
            <person name="Blanc-Mathieu R."/>
            <person name="Endo H."/>
            <person name="Kuwata A."/>
            <person name="Ogata H."/>
        </authorList>
    </citation>
    <scope>NUCLEOTIDE SEQUENCE [LARGE SCALE GENOMIC DNA]</scope>
</reference>
<comment type="caution">
    <text evidence="8">The sequence shown here is derived from an EMBL/GenBank/DDBJ whole genome shotgun (WGS) entry which is preliminary data.</text>
</comment>
<dbReference type="InterPro" id="IPR052206">
    <property type="entry name" value="Retinol_saturase"/>
</dbReference>
<feature type="region of interest" description="Disordered" evidence="7">
    <location>
        <begin position="394"/>
        <end position="420"/>
    </location>
</feature>
<dbReference type="AlphaFoldDB" id="A0A9W7LDE3"/>
<name>A0A9W7LDE3_9STRA</name>
<dbReference type="PANTHER" id="PTHR46091">
    <property type="entry name" value="BLR7054 PROTEIN"/>
    <property type="match status" value="1"/>
</dbReference>
<dbReference type="Pfam" id="PF13450">
    <property type="entry name" value="NAD_binding_8"/>
    <property type="match status" value="1"/>
</dbReference>
<evidence type="ECO:0000256" key="4">
    <source>
        <dbReference type="ARBA" id="ARBA00022827"/>
    </source>
</evidence>
<keyword evidence="2" id="KW-0285">Flavoprotein</keyword>
<evidence type="ECO:0000256" key="3">
    <source>
        <dbReference type="ARBA" id="ARBA00022729"/>
    </source>
</evidence>
<sequence>MLRLLTQLFEAKYAIPIISVNLVITYYIFKLLAKWEPLFSKKDVDTLFSKLPGDGSQGATDYGSHKGVKVRIGRKNVVGLGNLDLVVVGGGLSGLTLSSFMAQHGYKTLCLTSGQIAGGSVSSLEMKGYEFPVGWSRYEISQAGKKMLDYVTGGGIEWGKVGDDVVFVGEERWTIPSNIEECVAYFVKNFPREEKGIREFFSLVMRTGRVLKFWHLAKCLEDKWYRERALKMFKRFFGEGWLEGKTAKGVVESMVEDSTLRALLMYRLGAGGGSVAWPRLAQEWRDNFKPHLYPVGGPMVLAYHMCEVIRLSKGLVLTEAKVKALKFDDEMDMGVSKTGKKRSGRCWGVNVKGNEVYCLRVVWAAGLRGLWETTEKKEWGKSEFASKLKHWSGEAVGTGADGSSGHPKKIEKVEEEDDDDEPVVVEVGAGGIDLDDVQGIDKEAEEEKKEERLGYDEKKKDPYGLSPAPATLIMFLGYNLAPSELPFTSSNVTVLHSDDIEGNLRRYDRKWNEAEIPWIEMYSPSVCDKRYGERWPNRTTLVIKCKTDYAIWAGYKKVGNLSANLEYIKLKEFFEKKLLKAVDKAYPGIKDQWHMKELKTPVDHDLTHEVSTGSGDGMGHSPERYGELEDFFAPSFRDVPGLFVTGKDMNGGGFEGGIWSGIVTSFSMSKKRVREFVWDYLRT</sequence>
<keyword evidence="5" id="KW-0521">NADP</keyword>
<evidence type="ECO:0000256" key="5">
    <source>
        <dbReference type="ARBA" id="ARBA00022857"/>
    </source>
</evidence>
<dbReference type="SUPFAM" id="SSF51905">
    <property type="entry name" value="FAD/NAD(P)-binding domain"/>
    <property type="match status" value="1"/>
</dbReference>
<gene>
    <name evidence="8" type="ORF">TrCOL_g4083</name>
</gene>
<dbReference type="OrthoDB" id="7777654at2759"/>
<comment type="similarity">
    <text evidence="1">Belongs to the carotenoid/retinoid oxidoreductase family. CrtISO subfamily.</text>
</comment>
<dbReference type="Proteomes" id="UP001165065">
    <property type="component" value="Unassembled WGS sequence"/>
</dbReference>
<dbReference type="EMBL" id="BRYA01000266">
    <property type="protein sequence ID" value="GMI45838.1"/>
    <property type="molecule type" value="Genomic_DNA"/>
</dbReference>
<protein>
    <submittedName>
        <fullName evidence="8">Uncharacterized protein</fullName>
    </submittedName>
</protein>
<evidence type="ECO:0000256" key="6">
    <source>
        <dbReference type="ARBA" id="ARBA00023027"/>
    </source>
</evidence>
<keyword evidence="4" id="KW-0274">FAD</keyword>
<evidence type="ECO:0000256" key="1">
    <source>
        <dbReference type="ARBA" id="ARBA00005855"/>
    </source>
</evidence>
<dbReference type="Gene3D" id="3.50.50.60">
    <property type="entry name" value="FAD/NAD(P)-binding domain"/>
    <property type="match status" value="1"/>
</dbReference>
<keyword evidence="6" id="KW-0520">NAD</keyword>
<evidence type="ECO:0000313" key="8">
    <source>
        <dbReference type="EMBL" id="GMI45838.1"/>
    </source>
</evidence>
<organism evidence="8 9">
    <name type="scientific">Triparma columacea</name>
    <dbReference type="NCBI Taxonomy" id="722753"/>
    <lineage>
        <taxon>Eukaryota</taxon>
        <taxon>Sar</taxon>
        <taxon>Stramenopiles</taxon>
        <taxon>Ochrophyta</taxon>
        <taxon>Bolidophyceae</taxon>
        <taxon>Parmales</taxon>
        <taxon>Triparmaceae</taxon>
        <taxon>Triparma</taxon>
    </lineage>
</organism>
<dbReference type="PANTHER" id="PTHR46091:SF3">
    <property type="entry name" value="AMINE OXIDASE DOMAIN-CONTAINING PROTEIN"/>
    <property type="match status" value="1"/>
</dbReference>
<evidence type="ECO:0000256" key="7">
    <source>
        <dbReference type="SAM" id="MobiDB-lite"/>
    </source>
</evidence>
<proteinExistence type="inferred from homology"/>
<keyword evidence="3" id="KW-0732">Signal</keyword>
<dbReference type="InterPro" id="IPR036188">
    <property type="entry name" value="FAD/NAD-bd_sf"/>
</dbReference>
<evidence type="ECO:0000313" key="9">
    <source>
        <dbReference type="Proteomes" id="UP001165065"/>
    </source>
</evidence>